<comment type="similarity">
    <text evidence="2 11">Belongs to the class-IV pyridoxal-phosphate-dependent aminotransferase family.</text>
</comment>
<keyword evidence="14" id="KW-1185">Reference proteome</keyword>
<dbReference type="Proteomes" id="UP001162780">
    <property type="component" value="Chromosome"/>
</dbReference>
<evidence type="ECO:0000256" key="7">
    <source>
        <dbReference type="ARBA" id="ARBA00035633"/>
    </source>
</evidence>
<dbReference type="PANTHER" id="PTHR42743">
    <property type="entry name" value="AMINO-ACID AMINOTRANSFERASE"/>
    <property type="match status" value="1"/>
</dbReference>
<evidence type="ECO:0000256" key="6">
    <source>
        <dbReference type="ARBA" id="ARBA00023239"/>
    </source>
</evidence>
<evidence type="ECO:0000313" key="14">
    <source>
        <dbReference type="Proteomes" id="UP001162780"/>
    </source>
</evidence>
<sequence>MFLLNGERRHCVDVSDRGFQYGDGLFETIEVFQSKPLFLPRHLKRLQKGCERLLIPLPELTLLEDEAAQLCVGVERAVLKIIVTRGSGGRGYRQPDSIVPTRLLGLHPFPQYPDCFQRDGIVARFCEQRLAINPVLAGIKHLNRLEQVLARAEWRSDDVQEGLMLDYDEHVVEGTMSNLFFVKNGVLHTPLLVNCGITGIVREIVIDFALCNNIVVCEQQFDKQSVLAADEVFVTNSVIGVWPIRRIDRQCFGVGRITRTIQQGYAQAREADTKL</sequence>
<organism evidence="13 14">
    <name type="scientific">Methylomonas rapida</name>
    <dbReference type="NCBI Taxonomy" id="2963939"/>
    <lineage>
        <taxon>Bacteria</taxon>
        <taxon>Pseudomonadati</taxon>
        <taxon>Pseudomonadota</taxon>
        <taxon>Gammaproteobacteria</taxon>
        <taxon>Methylococcales</taxon>
        <taxon>Methylococcaceae</taxon>
        <taxon>Methylomonas</taxon>
    </lineage>
</organism>
<proteinExistence type="inferred from homology"/>
<evidence type="ECO:0000256" key="9">
    <source>
        <dbReference type="ARBA" id="ARBA00049529"/>
    </source>
</evidence>
<dbReference type="InterPro" id="IPR050571">
    <property type="entry name" value="Class-IV_PLP-Dep_Aminotrnsfr"/>
</dbReference>
<evidence type="ECO:0000256" key="8">
    <source>
        <dbReference type="ARBA" id="ARBA00035676"/>
    </source>
</evidence>
<protein>
    <recommendedName>
        <fullName evidence="8 10">Aminodeoxychorismate lyase</fullName>
        <ecNumber evidence="8 10">4.1.3.38</ecNumber>
    </recommendedName>
</protein>
<dbReference type="Gene3D" id="3.20.10.10">
    <property type="entry name" value="D-amino Acid Aminotransferase, subunit A, domain 2"/>
    <property type="match status" value="1"/>
</dbReference>
<dbReference type="InterPro" id="IPR043131">
    <property type="entry name" value="BCAT-like_N"/>
</dbReference>
<evidence type="ECO:0000256" key="2">
    <source>
        <dbReference type="ARBA" id="ARBA00009320"/>
    </source>
</evidence>
<dbReference type="InterPro" id="IPR017824">
    <property type="entry name" value="Aminodeoxychorismate_lyase_IV"/>
</dbReference>
<evidence type="ECO:0000256" key="3">
    <source>
        <dbReference type="ARBA" id="ARBA00011738"/>
    </source>
</evidence>
<dbReference type="InterPro" id="IPR036038">
    <property type="entry name" value="Aminotransferase-like"/>
</dbReference>
<keyword evidence="5" id="KW-0289">Folate biosynthesis</keyword>
<comment type="subunit">
    <text evidence="3">Homodimer.</text>
</comment>
<dbReference type="RefSeq" id="WP_255186587.1">
    <property type="nucleotide sequence ID" value="NZ_CP113517.1"/>
</dbReference>
<comment type="cofactor">
    <cofactor evidence="1 12">
        <name>pyridoxal 5'-phosphate</name>
        <dbReference type="ChEBI" id="CHEBI:597326"/>
    </cofactor>
</comment>
<evidence type="ECO:0000256" key="1">
    <source>
        <dbReference type="ARBA" id="ARBA00001933"/>
    </source>
</evidence>
<dbReference type="PROSITE" id="PS00770">
    <property type="entry name" value="AA_TRANSFER_CLASS_4"/>
    <property type="match status" value="1"/>
</dbReference>
<comment type="pathway">
    <text evidence="7">Cofactor biosynthesis; tetrahydrofolate biosynthesis; 4-aminobenzoate from chorismate: step 2/2.</text>
</comment>
<evidence type="ECO:0000256" key="12">
    <source>
        <dbReference type="RuleBase" id="RU004516"/>
    </source>
</evidence>
<gene>
    <name evidence="13" type="primary">pabC</name>
    <name evidence="13" type="ORF">NM686_003970</name>
</gene>
<keyword evidence="6 13" id="KW-0456">Lyase</keyword>
<dbReference type="Gene3D" id="3.30.470.10">
    <property type="match status" value="1"/>
</dbReference>
<dbReference type="Pfam" id="PF01063">
    <property type="entry name" value="Aminotran_4"/>
    <property type="match status" value="1"/>
</dbReference>
<dbReference type="CDD" id="cd01559">
    <property type="entry name" value="ADCL_like"/>
    <property type="match status" value="1"/>
</dbReference>
<accession>A0ABY7GME9</accession>
<evidence type="ECO:0000256" key="4">
    <source>
        <dbReference type="ARBA" id="ARBA00022898"/>
    </source>
</evidence>
<dbReference type="NCBIfam" id="NF004761">
    <property type="entry name" value="PRK06092.1"/>
    <property type="match status" value="1"/>
</dbReference>
<dbReference type="NCBIfam" id="TIGR03461">
    <property type="entry name" value="pabC_Proteo"/>
    <property type="match status" value="1"/>
</dbReference>
<dbReference type="InterPro" id="IPR043132">
    <property type="entry name" value="BCAT-like_C"/>
</dbReference>
<keyword evidence="4 12" id="KW-0663">Pyridoxal phosphate</keyword>
<reference evidence="13" key="1">
    <citation type="submission" date="2022-11" db="EMBL/GenBank/DDBJ databases">
        <title>Methylomonas rapida sp. nov., Carotenoid-Producing Obligate Methanotrophs with High Growth Characteristics and Biotechnological Potential.</title>
        <authorList>
            <person name="Tikhonova E.N."/>
            <person name="Suleimanov R.Z."/>
            <person name="Miroshnikov K."/>
            <person name="Oshkin I.Y."/>
            <person name="Belova S.E."/>
            <person name="Danilova O.V."/>
            <person name="Ashikhmin A."/>
            <person name="Konopkin A."/>
            <person name="But S.Y."/>
            <person name="Khmelenina V.N."/>
            <person name="Kuznetsov N."/>
            <person name="Pimenov N.V."/>
            <person name="Dedysh S.N."/>
        </authorList>
    </citation>
    <scope>NUCLEOTIDE SEQUENCE</scope>
    <source>
        <strain evidence="13">MP1</strain>
    </source>
</reference>
<dbReference type="EC" id="4.1.3.38" evidence="8 10"/>
<comment type="catalytic activity">
    <reaction evidence="9">
        <text>4-amino-4-deoxychorismate = 4-aminobenzoate + pyruvate + H(+)</text>
        <dbReference type="Rhea" id="RHEA:16201"/>
        <dbReference type="ChEBI" id="CHEBI:15361"/>
        <dbReference type="ChEBI" id="CHEBI:15378"/>
        <dbReference type="ChEBI" id="CHEBI:17836"/>
        <dbReference type="ChEBI" id="CHEBI:58406"/>
        <dbReference type="EC" id="4.1.3.38"/>
    </reaction>
</comment>
<evidence type="ECO:0000256" key="11">
    <source>
        <dbReference type="RuleBase" id="RU004106"/>
    </source>
</evidence>
<dbReference type="InterPro" id="IPR018300">
    <property type="entry name" value="Aminotrans_IV_CS"/>
</dbReference>
<dbReference type="InterPro" id="IPR001544">
    <property type="entry name" value="Aminotrans_IV"/>
</dbReference>
<evidence type="ECO:0000256" key="10">
    <source>
        <dbReference type="NCBIfam" id="TIGR03461"/>
    </source>
</evidence>
<dbReference type="GO" id="GO:0008696">
    <property type="term" value="F:4-amino-4-deoxychorismate lyase activity"/>
    <property type="evidence" value="ECO:0007669"/>
    <property type="project" value="UniProtKB-EC"/>
</dbReference>
<evidence type="ECO:0000313" key="13">
    <source>
        <dbReference type="EMBL" id="WAR45678.1"/>
    </source>
</evidence>
<dbReference type="SUPFAM" id="SSF56752">
    <property type="entry name" value="D-aminoacid aminotransferase-like PLP-dependent enzymes"/>
    <property type="match status" value="1"/>
</dbReference>
<dbReference type="EMBL" id="CP113517">
    <property type="protein sequence ID" value="WAR45678.1"/>
    <property type="molecule type" value="Genomic_DNA"/>
</dbReference>
<dbReference type="PANTHER" id="PTHR42743:SF2">
    <property type="entry name" value="AMINODEOXYCHORISMATE LYASE"/>
    <property type="match status" value="1"/>
</dbReference>
<evidence type="ECO:0000256" key="5">
    <source>
        <dbReference type="ARBA" id="ARBA00022909"/>
    </source>
</evidence>
<name>A0ABY7GME9_9GAMM</name>